<name>A0ABR3HA60_LOXSC</name>
<dbReference type="InterPro" id="IPR035914">
    <property type="entry name" value="Sperma_CUB_dom_sf"/>
</dbReference>
<feature type="chain" id="PRO_5045680279" description="CUB domain-containing protein" evidence="3">
    <location>
        <begin position="19"/>
        <end position="159"/>
    </location>
</feature>
<dbReference type="EMBL" id="JBEUOH010000023">
    <property type="protein sequence ID" value="KAL0861680.1"/>
    <property type="molecule type" value="Genomic_DNA"/>
</dbReference>
<dbReference type="Proteomes" id="UP001549920">
    <property type="component" value="Unassembled WGS sequence"/>
</dbReference>
<comment type="caution">
    <text evidence="2">Lacks conserved residue(s) required for the propagation of feature annotation.</text>
</comment>
<feature type="signal peptide" evidence="3">
    <location>
        <begin position="1"/>
        <end position="18"/>
    </location>
</feature>
<evidence type="ECO:0000313" key="6">
    <source>
        <dbReference type="Proteomes" id="UP001549920"/>
    </source>
</evidence>
<feature type="domain" description="CUB" evidence="4">
    <location>
        <begin position="24"/>
        <end position="159"/>
    </location>
</feature>
<dbReference type="PROSITE" id="PS01180">
    <property type="entry name" value="CUB"/>
    <property type="match status" value="1"/>
</dbReference>
<gene>
    <name evidence="5" type="ORF">ABMA27_009166</name>
</gene>
<evidence type="ECO:0000256" key="1">
    <source>
        <dbReference type="ARBA" id="ARBA00023157"/>
    </source>
</evidence>
<dbReference type="Pfam" id="PF00431">
    <property type="entry name" value="CUB"/>
    <property type="match status" value="1"/>
</dbReference>
<evidence type="ECO:0000313" key="5">
    <source>
        <dbReference type="EMBL" id="KAL0861680.1"/>
    </source>
</evidence>
<dbReference type="CDD" id="cd00041">
    <property type="entry name" value="CUB"/>
    <property type="match status" value="1"/>
</dbReference>
<organism evidence="5 6">
    <name type="scientific">Loxostege sticticalis</name>
    <name type="common">Beet webworm moth</name>
    <dbReference type="NCBI Taxonomy" id="481309"/>
    <lineage>
        <taxon>Eukaryota</taxon>
        <taxon>Metazoa</taxon>
        <taxon>Ecdysozoa</taxon>
        <taxon>Arthropoda</taxon>
        <taxon>Hexapoda</taxon>
        <taxon>Insecta</taxon>
        <taxon>Pterygota</taxon>
        <taxon>Neoptera</taxon>
        <taxon>Endopterygota</taxon>
        <taxon>Lepidoptera</taxon>
        <taxon>Glossata</taxon>
        <taxon>Ditrysia</taxon>
        <taxon>Pyraloidea</taxon>
        <taxon>Crambidae</taxon>
        <taxon>Pyraustinae</taxon>
        <taxon>Loxostege</taxon>
    </lineage>
</organism>
<dbReference type="SUPFAM" id="SSF49854">
    <property type="entry name" value="Spermadhesin, CUB domain"/>
    <property type="match status" value="1"/>
</dbReference>
<protein>
    <recommendedName>
        <fullName evidence="4">CUB domain-containing protein</fullName>
    </recommendedName>
</protein>
<proteinExistence type="predicted"/>
<accession>A0ABR3HA60</accession>
<keyword evidence="1" id="KW-1015">Disulfide bond</keyword>
<sequence length="159" mass="17646">MGVLLQTLLVLTVGCALTAGVIRCEYRKYLIPEQTYYIYSPGYPHNFTSAVQCRWIVTSPPGFVARVNCSQIVLDDSPSCSTDRLLISNQGDPLLMMANPYCGRRSVTEVSIGRRMAISLISTRNTPGGRVLCEATPEKENIFHRSSLAELGFQPWIQS</sequence>
<comment type="caution">
    <text evidence="5">The sequence shown here is derived from an EMBL/GenBank/DDBJ whole genome shotgun (WGS) entry which is preliminary data.</text>
</comment>
<dbReference type="InterPro" id="IPR000859">
    <property type="entry name" value="CUB_dom"/>
</dbReference>
<keyword evidence="6" id="KW-1185">Reference proteome</keyword>
<dbReference type="Gene3D" id="2.60.120.290">
    <property type="entry name" value="Spermadhesin, CUB domain"/>
    <property type="match status" value="1"/>
</dbReference>
<evidence type="ECO:0000256" key="3">
    <source>
        <dbReference type="SAM" id="SignalP"/>
    </source>
</evidence>
<keyword evidence="3" id="KW-0732">Signal</keyword>
<evidence type="ECO:0000256" key="2">
    <source>
        <dbReference type="PROSITE-ProRule" id="PRU00059"/>
    </source>
</evidence>
<reference evidence="5 6" key="1">
    <citation type="submission" date="2024-06" db="EMBL/GenBank/DDBJ databases">
        <title>A chromosome-level genome assembly of beet webworm, Loxostege sticticalis.</title>
        <authorList>
            <person name="Zhang Y."/>
        </authorList>
    </citation>
    <scope>NUCLEOTIDE SEQUENCE [LARGE SCALE GENOMIC DNA]</scope>
    <source>
        <strain evidence="5">AQ026</strain>
        <tissue evidence="5">Whole body</tissue>
    </source>
</reference>
<evidence type="ECO:0000259" key="4">
    <source>
        <dbReference type="PROSITE" id="PS01180"/>
    </source>
</evidence>
<dbReference type="SMART" id="SM00042">
    <property type="entry name" value="CUB"/>
    <property type="match status" value="1"/>
</dbReference>